<dbReference type="Proteomes" id="UP000019478">
    <property type="component" value="Unassembled WGS sequence"/>
</dbReference>
<dbReference type="AlphaFoldDB" id="W9XI12"/>
<accession>W9XI12</accession>
<dbReference type="RefSeq" id="XP_007738423.1">
    <property type="nucleotide sequence ID" value="XM_007740233.1"/>
</dbReference>
<organism evidence="1 2">
    <name type="scientific">Capronia epimyces CBS 606.96</name>
    <dbReference type="NCBI Taxonomy" id="1182542"/>
    <lineage>
        <taxon>Eukaryota</taxon>
        <taxon>Fungi</taxon>
        <taxon>Dikarya</taxon>
        <taxon>Ascomycota</taxon>
        <taxon>Pezizomycotina</taxon>
        <taxon>Eurotiomycetes</taxon>
        <taxon>Chaetothyriomycetidae</taxon>
        <taxon>Chaetothyriales</taxon>
        <taxon>Herpotrichiellaceae</taxon>
        <taxon>Capronia</taxon>
    </lineage>
</organism>
<dbReference type="GeneID" id="19174223"/>
<name>W9XI12_9EURO</name>
<evidence type="ECO:0000313" key="1">
    <source>
        <dbReference type="EMBL" id="EXJ76985.1"/>
    </source>
</evidence>
<evidence type="ECO:0008006" key="3">
    <source>
        <dbReference type="Google" id="ProtNLM"/>
    </source>
</evidence>
<gene>
    <name evidence="1" type="ORF">A1O3_10142</name>
</gene>
<dbReference type="EMBL" id="AMGY01000011">
    <property type="protein sequence ID" value="EXJ76985.1"/>
    <property type="molecule type" value="Genomic_DNA"/>
</dbReference>
<evidence type="ECO:0000313" key="2">
    <source>
        <dbReference type="Proteomes" id="UP000019478"/>
    </source>
</evidence>
<dbReference type="OrthoDB" id="4112164at2759"/>
<reference evidence="1 2" key="1">
    <citation type="submission" date="2013-03" db="EMBL/GenBank/DDBJ databases">
        <title>The Genome Sequence of Capronia epimyces CBS 606.96.</title>
        <authorList>
            <consortium name="The Broad Institute Genomics Platform"/>
            <person name="Cuomo C."/>
            <person name="de Hoog S."/>
            <person name="Gorbushina A."/>
            <person name="Walker B."/>
            <person name="Young S.K."/>
            <person name="Zeng Q."/>
            <person name="Gargeya S."/>
            <person name="Fitzgerald M."/>
            <person name="Haas B."/>
            <person name="Abouelleil A."/>
            <person name="Allen A.W."/>
            <person name="Alvarado L."/>
            <person name="Arachchi H.M."/>
            <person name="Berlin A.M."/>
            <person name="Chapman S.B."/>
            <person name="Gainer-Dewar J."/>
            <person name="Goldberg J."/>
            <person name="Griggs A."/>
            <person name="Gujja S."/>
            <person name="Hansen M."/>
            <person name="Howarth C."/>
            <person name="Imamovic A."/>
            <person name="Ireland A."/>
            <person name="Larimer J."/>
            <person name="McCowan C."/>
            <person name="Murphy C."/>
            <person name="Pearson M."/>
            <person name="Poon T.W."/>
            <person name="Priest M."/>
            <person name="Roberts A."/>
            <person name="Saif S."/>
            <person name="Shea T."/>
            <person name="Sisk P."/>
            <person name="Sykes S."/>
            <person name="Wortman J."/>
            <person name="Nusbaum C."/>
            <person name="Birren B."/>
        </authorList>
    </citation>
    <scope>NUCLEOTIDE SEQUENCE [LARGE SCALE GENOMIC DNA]</scope>
    <source>
        <strain evidence="1 2">CBS 606.96</strain>
    </source>
</reference>
<proteinExistence type="predicted"/>
<dbReference type="HOGENOM" id="CLU_102618_0_0_1"/>
<comment type="caution">
    <text evidence="1">The sequence shown here is derived from an EMBL/GenBank/DDBJ whole genome shotgun (WGS) entry which is preliminary data.</text>
</comment>
<protein>
    <recommendedName>
        <fullName evidence="3">F-box domain-containing protein</fullName>
    </recommendedName>
</protein>
<sequence length="191" mass="22055">MTQFVRANKIVKRIKYHLKEPFISQAVITSNRAPQDSSFLELPLEIKLNIWKRLPTVADRLSLALTCKENAEMFEDIKDVRLRDGISFLLPKPQRTTRVHRLQVLVRLQTWVPDDWRLCYRCGQYINLSDPVNAGPWGGDTNIVSNGLATDRAMREGPRCALCIAADHVEMTRHKNTYKKYVKLANSVRLH</sequence>
<keyword evidence="2" id="KW-1185">Reference proteome</keyword>